<evidence type="ECO:0000313" key="1">
    <source>
        <dbReference type="EMBL" id="CAL1390808.1"/>
    </source>
</evidence>
<protein>
    <submittedName>
        <fullName evidence="1">Uncharacterized protein</fullName>
    </submittedName>
</protein>
<dbReference type="EMBL" id="OZ034818">
    <property type="protein sequence ID" value="CAL1390808.1"/>
    <property type="molecule type" value="Genomic_DNA"/>
</dbReference>
<dbReference type="Proteomes" id="UP001497516">
    <property type="component" value="Chromosome 5"/>
</dbReference>
<name>A0AAV2EYI5_9ROSI</name>
<organism evidence="1 2">
    <name type="scientific">Linum trigynum</name>
    <dbReference type="NCBI Taxonomy" id="586398"/>
    <lineage>
        <taxon>Eukaryota</taxon>
        <taxon>Viridiplantae</taxon>
        <taxon>Streptophyta</taxon>
        <taxon>Embryophyta</taxon>
        <taxon>Tracheophyta</taxon>
        <taxon>Spermatophyta</taxon>
        <taxon>Magnoliopsida</taxon>
        <taxon>eudicotyledons</taxon>
        <taxon>Gunneridae</taxon>
        <taxon>Pentapetalae</taxon>
        <taxon>rosids</taxon>
        <taxon>fabids</taxon>
        <taxon>Malpighiales</taxon>
        <taxon>Linaceae</taxon>
        <taxon>Linum</taxon>
    </lineage>
</organism>
<reference evidence="1 2" key="1">
    <citation type="submission" date="2024-04" db="EMBL/GenBank/DDBJ databases">
        <authorList>
            <person name="Fracassetti M."/>
        </authorList>
    </citation>
    <scope>NUCLEOTIDE SEQUENCE [LARGE SCALE GENOMIC DNA]</scope>
</reference>
<proteinExistence type="predicted"/>
<gene>
    <name evidence="1" type="ORF">LTRI10_LOCUS31568</name>
</gene>
<evidence type="ECO:0000313" key="2">
    <source>
        <dbReference type="Proteomes" id="UP001497516"/>
    </source>
</evidence>
<dbReference type="AlphaFoldDB" id="A0AAV2EYI5"/>
<accession>A0AAV2EYI5</accession>
<keyword evidence="2" id="KW-1185">Reference proteome</keyword>
<sequence>MCLSSRNVADVSHVSTSEDGEWMIRGLIALKASSLNPASKGVVGGKYCSKVRSLSISLSTSIGTWSTKKMIRAK</sequence>